<evidence type="ECO:0000256" key="4">
    <source>
        <dbReference type="ARBA" id="ARBA00022679"/>
    </source>
</evidence>
<feature type="transmembrane region" description="Helical" evidence="7">
    <location>
        <begin position="28"/>
        <end position="49"/>
    </location>
</feature>
<keyword evidence="10" id="KW-1185">Reference proteome</keyword>
<dbReference type="GO" id="GO:0000155">
    <property type="term" value="F:phosphorelay sensor kinase activity"/>
    <property type="evidence" value="ECO:0007669"/>
    <property type="project" value="InterPro"/>
</dbReference>
<dbReference type="HOGENOM" id="CLU_020473_6_2_9"/>
<keyword evidence="9" id="KW-0547">Nucleotide-binding</keyword>
<dbReference type="SUPFAM" id="SSF55874">
    <property type="entry name" value="ATPase domain of HSP90 chaperone/DNA topoisomerase II/histidine kinase"/>
    <property type="match status" value="1"/>
</dbReference>
<evidence type="ECO:0000256" key="6">
    <source>
        <dbReference type="ARBA" id="ARBA00023136"/>
    </source>
</evidence>
<dbReference type="Proteomes" id="UP000029518">
    <property type="component" value="Chromosome"/>
</dbReference>
<dbReference type="Gene3D" id="3.30.565.10">
    <property type="entry name" value="Histidine kinase-like ATPase, C-terminal domain"/>
    <property type="match status" value="1"/>
</dbReference>
<dbReference type="SUPFAM" id="SSF158472">
    <property type="entry name" value="HAMP domain-like"/>
    <property type="match status" value="1"/>
</dbReference>
<dbReference type="OrthoDB" id="138378at2"/>
<dbReference type="RefSeq" id="WP_042216405.1">
    <property type="nucleotide sequence ID" value="NZ_CP009285.1"/>
</dbReference>
<dbReference type="Pfam" id="PF02518">
    <property type="entry name" value="HATPase_c"/>
    <property type="match status" value="1"/>
</dbReference>
<keyword evidence="9" id="KW-0347">Helicase</keyword>
<dbReference type="PANTHER" id="PTHR34220:SF7">
    <property type="entry name" value="SENSOR HISTIDINE KINASE YPDA"/>
    <property type="match status" value="1"/>
</dbReference>
<evidence type="ECO:0000256" key="2">
    <source>
        <dbReference type="ARBA" id="ARBA00022475"/>
    </source>
</evidence>
<dbReference type="Gene3D" id="6.10.340.10">
    <property type="match status" value="1"/>
</dbReference>
<keyword evidence="7" id="KW-1133">Transmembrane helix</keyword>
<evidence type="ECO:0000256" key="1">
    <source>
        <dbReference type="ARBA" id="ARBA00004651"/>
    </source>
</evidence>
<protein>
    <submittedName>
        <fullName evidence="9">Helicase Ski2</fullName>
    </submittedName>
</protein>
<reference evidence="9" key="1">
    <citation type="submission" date="2014-08" db="EMBL/GenBank/DDBJ databases">
        <title>Comparative genomics of the Paenibacillus odorifer group.</title>
        <authorList>
            <person name="den Bakker H.C."/>
            <person name="Tsai Y.-C.Y.-C."/>
            <person name="Martin N."/>
            <person name="Korlach J."/>
            <person name="Wiedmann M."/>
        </authorList>
    </citation>
    <scope>NUCLEOTIDE SEQUENCE [LARGE SCALE GENOMIC DNA]</scope>
    <source>
        <strain evidence="9">DSM 13188</strain>
    </source>
</reference>
<dbReference type="Pfam" id="PF06580">
    <property type="entry name" value="His_kinase"/>
    <property type="match status" value="1"/>
</dbReference>
<accession>A0A089LEV4</accession>
<keyword evidence="3" id="KW-0597">Phosphoprotein</keyword>
<comment type="subcellular location">
    <subcellularLocation>
        <location evidence="1">Cell membrane</location>
        <topology evidence="1">Multi-pass membrane protein</topology>
    </subcellularLocation>
</comment>
<evidence type="ECO:0000256" key="5">
    <source>
        <dbReference type="ARBA" id="ARBA00022777"/>
    </source>
</evidence>
<sequence>MSNQHILKRISLTPILGRFSRIPVRNKMVIIIFLLILLPMTFAGCYFYWSISQILTRNANDNLSLLIRQTNDNIEKSFQIIDNTSLHFLSTKMLRNWLIDDMSLSDDFYKKFVNKSEMEEDLKYSLMFNNAWNISLLSTAYVFFDTDNYVSVLKSPPNIEQINRNNLAVYQKVNGKMVRGKEILTPSPGDPTLYFTRVMSNINLPEQRLVLIFGTNEADLAEEYSGLLEYPGAMAYIIDNQGVIYSSAGKQELGSTVPPDVLALRDHTEVSEVKLNQETYLAASRSIGTTGLTFIAGIPRKQVLAKLSGSMHNYIWFIALIAFVSLAAGVLLSLRFTRIIRDLLRSIRKVKKGDYNTRMPAFKDAELNQLSSTFNNMTDEINYLIKEVYEKHLLVKESEFKFLQAQMNPHFLFNTLITIGYKAKLSKDETVYKMVTSLTELLQASIYSNSLAKIPIRQELDFIRFYLYLQKERFEDKMEYTIQIEDEAILDLLLPKLSVEPLVENAVVHGVERKLGKGNICIRIYRENDSVYFEITDNGSGFEHVPKNWSHFESDTMRKQGHNNIGLINTHKRVKLLYGEPYGIEVESEPGSGARVTLHIPADQGELTHV</sequence>
<evidence type="ECO:0000259" key="8">
    <source>
        <dbReference type="PROSITE" id="PS50885"/>
    </source>
</evidence>
<dbReference type="InterPro" id="IPR050640">
    <property type="entry name" value="Bact_2-comp_sensor_kinase"/>
</dbReference>
<dbReference type="GO" id="GO:0005886">
    <property type="term" value="C:plasma membrane"/>
    <property type="evidence" value="ECO:0007669"/>
    <property type="project" value="UniProtKB-SubCell"/>
</dbReference>
<dbReference type="InterPro" id="IPR010559">
    <property type="entry name" value="Sig_transdc_His_kin_internal"/>
</dbReference>
<dbReference type="InterPro" id="IPR003660">
    <property type="entry name" value="HAMP_dom"/>
</dbReference>
<keyword evidence="7" id="KW-0812">Transmembrane</keyword>
<feature type="transmembrane region" description="Helical" evidence="7">
    <location>
        <begin position="314"/>
        <end position="336"/>
    </location>
</feature>
<feature type="domain" description="HAMP" evidence="8">
    <location>
        <begin position="334"/>
        <end position="386"/>
    </location>
</feature>
<keyword evidence="2" id="KW-1003">Cell membrane</keyword>
<proteinExistence type="predicted"/>
<keyword evidence="9" id="KW-0067">ATP-binding</keyword>
<dbReference type="CDD" id="cd18774">
    <property type="entry name" value="PDC2_HK_sensor"/>
    <property type="match status" value="1"/>
</dbReference>
<dbReference type="InterPro" id="IPR036890">
    <property type="entry name" value="HATPase_C_sf"/>
</dbReference>
<evidence type="ECO:0000313" key="10">
    <source>
        <dbReference type="Proteomes" id="UP000029518"/>
    </source>
</evidence>
<dbReference type="AlphaFoldDB" id="A0A089LEV4"/>
<dbReference type="EMBL" id="CP009285">
    <property type="protein sequence ID" value="AIQ60036.1"/>
    <property type="molecule type" value="Genomic_DNA"/>
</dbReference>
<keyword evidence="4" id="KW-0808">Transferase</keyword>
<evidence type="ECO:0000313" key="9">
    <source>
        <dbReference type="EMBL" id="AIQ60036.1"/>
    </source>
</evidence>
<dbReference type="PANTHER" id="PTHR34220">
    <property type="entry name" value="SENSOR HISTIDINE KINASE YPDA"/>
    <property type="match status" value="1"/>
</dbReference>
<keyword evidence="5" id="KW-0418">Kinase</keyword>
<dbReference type="InterPro" id="IPR003594">
    <property type="entry name" value="HATPase_dom"/>
</dbReference>
<name>A0A089LEV4_PAEBO</name>
<organism evidence="9 10">
    <name type="scientific">Paenibacillus borealis</name>
    <dbReference type="NCBI Taxonomy" id="160799"/>
    <lineage>
        <taxon>Bacteria</taxon>
        <taxon>Bacillati</taxon>
        <taxon>Bacillota</taxon>
        <taxon>Bacilli</taxon>
        <taxon>Bacillales</taxon>
        <taxon>Paenibacillaceae</taxon>
        <taxon>Paenibacillus</taxon>
    </lineage>
</organism>
<keyword evidence="6 7" id="KW-0472">Membrane</keyword>
<dbReference type="PROSITE" id="PS50885">
    <property type="entry name" value="HAMP"/>
    <property type="match status" value="1"/>
</dbReference>
<dbReference type="GO" id="GO:0004386">
    <property type="term" value="F:helicase activity"/>
    <property type="evidence" value="ECO:0007669"/>
    <property type="project" value="UniProtKB-KW"/>
</dbReference>
<dbReference type="SMART" id="SM00304">
    <property type="entry name" value="HAMP"/>
    <property type="match status" value="1"/>
</dbReference>
<dbReference type="SMART" id="SM00387">
    <property type="entry name" value="HATPase_c"/>
    <property type="match status" value="1"/>
</dbReference>
<evidence type="ECO:0000256" key="3">
    <source>
        <dbReference type="ARBA" id="ARBA00022553"/>
    </source>
</evidence>
<evidence type="ECO:0000256" key="7">
    <source>
        <dbReference type="SAM" id="Phobius"/>
    </source>
</evidence>
<dbReference type="KEGG" id="pbd:PBOR_26115"/>
<gene>
    <name evidence="9" type="ORF">PBOR_26115</name>
</gene>
<dbReference type="CDD" id="cd06225">
    <property type="entry name" value="HAMP"/>
    <property type="match status" value="1"/>
</dbReference>
<dbReference type="Pfam" id="PF00672">
    <property type="entry name" value="HAMP"/>
    <property type="match status" value="1"/>
</dbReference>
<keyword evidence="9" id="KW-0378">Hydrolase</keyword>